<comment type="caution">
    <text evidence="8">The sequence shown here is derived from an EMBL/GenBank/DDBJ whole genome shotgun (WGS) entry which is preliminary data.</text>
</comment>
<evidence type="ECO:0000256" key="1">
    <source>
        <dbReference type="ARBA" id="ARBA00004651"/>
    </source>
</evidence>
<sequence>MAQTILEFFSSLGLWAIPLSFLFTVLLNVLGVIPSIFVTGINIVLWGPWWGFLLSWLSELVGSSLAFWLYRKGIQQWKGGSKGDWSWIQKLNSLPRRKQQLTLVTVRLAPFFPSGVINVAGAFTNVQLIDFIWTTGIGKIPSITLEVVTFLGFQQLGQALQWLILALVIIGILLWWYSKRRQAVK</sequence>
<comment type="subcellular location">
    <subcellularLocation>
        <location evidence="1 6">Cell membrane</location>
        <topology evidence="1 6">Multi-pass membrane protein</topology>
    </subcellularLocation>
</comment>
<dbReference type="InterPro" id="IPR015414">
    <property type="entry name" value="TMEM64"/>
</dbReference>
<evidence type="ECO:0000259" key="7">
    <source>
        <dbReference type="Pfam" id="PF09335"/>
    </source>
</evidence>
<reference evidence="8 9" key="1">
    <citation type="submission" date="2019-03" db="EMBL/GenBank/DDBJ databases">
        <title>Genomic Encyclopedia of Type Strains, Phase IV (KMG-IV): sequencing the most valuable type-strain genomes for metagenomic binning, comparative biology and taxonomic classification.</title>
        <authorList>
            <person name="Goeker M."/>
        </authorList>
    </citation>
    <scope>NUCLEOTIDE SEQUENCE [LARGE SCALE GENOMIC DNA]</scope>
    <source>
        <strain evidence="8 9">DSM 46831</strain>
    </source>
</reference>
<feature type="domain" description="VTT" evidence="7">
    <location>
        <begin position="33"/>
        <end position="148"/>
    </location>
</feature>
<comment type="caution">
    <text evidence="6">Lacks conserved residue(s) required for the propagation of feature annotation.</text>
</comment>
<comment type="similarity">
    <text evidence="6">Belongs to the TVP38/TMEM64 family.</text>
</comment>
<keyword evidence="4 6" id="KW-1133">Transmembrane helix</keyword>
<evidence type="ECO:0000256" key="5">
    <source>
        <dbReference type="ARBA" id="ARBA00023136"/>
    </source>
</evidence>
<gene>
    <name evidence="8" type="ORF">EDD57_10238</name>
</gene>
<evidence type="ECO:0000256" key="4">
    <source>
        <dbReference type="ARBA" id="ARBA00022989"/>
    </source>
</evidence>
<dbReference type="PANTHER" id="PTHR12677">
    <property type="entry name" value="GOLGI APPARATUS MEMBRANE PROTEIN TVP38-RELATED"/>
    <property type="match status" value="1"/>
</dbReference>
<keyword evidence="3 6" id="KW-0812">Transmembrane</keyword>
<accession>A0A4R2RZH4</accession>
<evidence type="ECO:0000256" key="2">
    <source>
        <dbReference type="ARBA" id="ARBA00022475"/>
    </source>
</evidence>
<feature type="transmembrane region" description="Helical" evidence="6">
    <location>
        <begin position="49"/>
        <end position="70"/>
    </location>
</feature>
<dbReference type="GO" id="GO:0005886">
    <property type="term" value="C:plasma membrane"/>
    <property type="evidence" value="ECO:0007669"/>
    <property type="project" value="UniProtKB-SubCell"/>
</dbReference>
<dbReference type="RefSeq" id="WP_131847480.1">
    <property type="nucleotide sequence ID" value="NZ_SLXV01000002.1"/>
</dbReference>
<keyword evidence="5 6" id="KW-0472">Membrane</keyword>
<name>A0A4R2RZH4_9BACL</name>
<evidence type="ECO:0000256" key="6">
    <source>
        <dbReference type="RuleBase" id="RU366058"/>
    </source>
</evidence>
<keyword evidence="9" id="KW-1185">Reference proteome</keyword>
<dbReference type="PANTHER" id="PTHR12677:SF55">
    <property type="entry name" value="UNDECAPRENYL PHOSPHATE TRANSPORTER SAOUHSC_00901-RELATED"/>
    <property type="match status" value="1"/>
</dbReference>
<feature type="transmembrane region" description="Helical" evidence="6">
    <location>
        <begin position="12"/>
        <end position="37"/>
    </location>
</feature>
<dbReference type="OrthoDB" id="5471155at2"/>
<dbReference type="AlphaFoldDB" id="A0A4R2RZH4"/>
<dbReference type="Pfam" id="PF09335">
    <property type="entry name" value="VTT_dom"/>
    <property type="match status" value="1"/>
</dbReference>
<dbReference type="Proteomes" id="UP000294746">
    <property type="component" value="Unassembled WGS sequence"/>
</dbReference>
<proteinExistence type="inferred from homology"/>
<dbReference type="EMBL" id="SLXV01000002">
    <property type="protein sequence ID" value="TCP70397.1"/>
    <property type="molecule type" value="Genomic_DNA"/>
</dbReference>
<evidence type="ECO:0000313" key="9">
    <source>
        <dbReference type="Proteomes" id="UP000294746"/>
    </source>
</evidence>
<keyword evidence="2 6" id="KW-1003">Cell membrane</keyword>
<protein>
    <recommendedName>
        <fullName evidence="6">TVP38/TMEM64 family membrane protein</fullName>
    </recommendedName>
</protein>
<evidence type="ECO:0000256" key="3">
    <source>
        <dbReference type="ARBA" id="ARBA00022692"/>
    </source>
</evidence>
<feature type="transmembrane region" description="Helical" evidence="6">
    <location>
        <begin position="101"/>
        <end position="123"/>
    </location>
</feature>
<dbReference type="InterPro" id="IPR032816">
    <property type="entry name" value="VTT_dom"/>
</dbReference>
<feature type="transmembrane region" description="Helical" evidence="6">
    <location>
        <begin position="159"/>
        <end position="177"/>
    </location>
</feature>
<organism evidence="8 9">
    <name type="scientific">Baia soyae</name>
    <dbReference type="NCBI Taxonomy" id="1544746"/>
    <lineage>
        <taxon>Bacteria</taxon>
        <taxon>Bacillati</taxon>
        <taxon>Bacillota</taxon>
        <taxon>Bacilli</taxon>
        <taxon>Bacillales</taxon>
        <taxon>Thermoactinomycetaceae</taxon>
        <taxon>Baia</taxon>
    </lineage>
</organism>
<evidence type="ECO:0000313" key="8">
    <source>
        <dbReference type="EMBL" id="TCP70397.1"/>
    </source>
</evidence>